<organism evidence="3">
    <name type="scientific">uncultured marine group II/III euryarchaeote AD1000_95_H06</name>
    <dbReference type="NCBI Taxonomy" id="1457828"/>
    <lineage>
        <taxon>Archaea</taxon>
        <taxon>Methanobacteriati</taxon>
        <taxon>Methanobacteriota</taxon>
        <taxon>environmental samples</taxon>
    </lineage>
</organism>
<feature type="transmembrane region" description="Helical" evidence="2">
    <location>
        <begin position="60"/>
        <end position="81"/>
    </location>
</feature>
<evidence type="ECO:0000313" key="3">
    <source>
        <dbReference type="EMBL" id="AIE97202.1"/>
    </source>
</evidence>
<evidence type="ECO:0000256" key="1">
    <source>
        <dbReference type="SAM" id="MobiDB-lite"/>
    </source>
</evidence>
<protein>
    <submittedName>
        <fullName evidence="3">Uncharacterized protein</fullName>
    </submittedName>
</protein>
<feature type="transmembrane region" description="Helical" evidence="2">
    <location>
        <begin position="122"/>
        <end position="146"/>
    </location>
</feature>
<sequence>MQAARDSDWLAGEERWYPASESAPESLAGEVNPPESWSVTDHREGGRGWMRQRLQPLGPMILYTTAWAPFFLIASLAPLIFPGNTPDDQNVALAFFAISWLLLFVPFSKLRDGLENRARANLLDLYPFEAGLMVLGTILFLLHVIIDPRFGGFSFAFFAYAQYRTISNITVSAGHNSARWLLPIESSDFSKNILSQGWVEVSAGFRNGPLAQWDGPLPEYAADLTGVTRGDSTFVAFTLKHRGGTLHDPFSEKLVEKQAFAELFSSPPLVIAGEAWPERFIAPAE</sequence>
<keyword evidence="2" id="KW-0472">Membrane</keyword>
<keyword evidence="2" id="KW-1133">Transmembrane helix</keyword>
<feature type="region of interest" description="Disordered" evidence="1">
    <location>
        <begin position="19"/>
        <end position="44"/>
    </location>
</feature>
<proteinExistence type="predicted"/>
<dbReference type="AlphaFoldDB" id="A0A075G613"/>
<dbReference type="EMBL" id="KF900501">
    <property type="protein sequence ID" value="AIE97202.1"/>
    <property type="molecule type" value="Genomic_DNA"/>
</dbReference>
<accession>A0A075G613</accession>
<feature type="transmembrane region" description="Helical" evidence="2">
    <location>
        <begin position="93"/>
        <end position="110"/>
    </location>
</feature>
<name>A0A075G613_9EURY</name>
<evidence type="ECO:0000256" key="2">
    <source>
        <dbReference type="SAM" id="Phobius"/>
    </source>
</evidence>
<reference evidence="3" key="1">
    <citation type="journal article" date="2014" name="Genome Biol. Evol.">
        <title>Pangenome evidence for extensive interdomain horizontal transfer affecting lineage core and shell genes in uncultured planktonic thaumarchaeota and euryarchaeota.</title>
        <authorList>
            <person name="Deschamps P."/>
            <person name="Zivanovic Y."/>
            <person name="Moreira D."/>
            <person name="Rodriguez-Valera F."/>
            <person name="Lopez-Garcia P."/>
        </authorList>
    </citation>
    <scope>NUCLEOTIDE SEQUENCE</scope>
</reference>
<keyword evidence="2" id="KW-0812">Transmembrane</keyword>